<organism evidence="1 2">
    <name type="scientific">Pasteurella testudinis DSM 23072</name>
    <dbReference type="NCBI Taxonomy" id="1122938"/>
    <lineage>
        <taxon>Bacteria</taxon>
        <taxon>Pseudomonadati</taxon>
        <taxon>Pseudomonadota</taxon>
        <taxon>Gammaproteobacteria</taxon>
        <taxon>Pasteurellales</taxon>
        <taxon>Pasteurellaceae</taxon>
        <taxon>Pasteurella</taxon>
    </lineage>
</organism>
<protein>
    <submittedName>
        <fullName evidence="1">Uncharacterized protein</fullName>
    </submittedName>
</protein>
<accession>A0A1W1V363</accession>
<evidence type="ECO:0000313" key="1">
    <source>
        <dbReference type="EMBL" id="SMB87799.1"/>
    </source>
</evidence>
<gene>
    <name evidence="1" type="ORF">SAMN05660772_02739</name>
</gene>
<sequence length="61" mass="6888">MPKFIKLTQKDMDSIHFNIDHISAILDNDSGACVTTTGCDETYYIVKETPEQILELIRAAE</sequence>
<reference evidence="2" key="1">
    <citation type="submission" date="2017-04" db="EMBL/GenBank/DDBJ databases">
        <authorList>
            <person name="Varghese N."/>
            <person name="Submissions S."/>
        </authorList>
    </citation>
    <scope>NUCLEOTIDE SEQUENCE [LARGE SCALE GENOMIC DNA]</scope>
    <source>
        <strain evidence="2">DSM 23072</strain>
    </source>
</reference>
<dbReference type="RefSeq" id="WP_084257636.1">
    <property type="nucleotide sequence ID" value="NZ_FWWV01000036.1"/>
</dbReference>
<dbReference type="STRING" id="1122938.SAMN05660772_02739"/>
<dbReference type="AlphaFoldDB" id="A0A1W1V363"/>
<name>A0A1W1V363_9PAST</name>
<keyword evidence="2" id="KW-1185">Reference proteome</keyword>
<evidence type="ECO:0000313" key="2">
    <source>
        <dbReference type="Proteomes" id="UP000192408"/>
    </source>
</evidence>
<dbReference type="Proteomes" id="UP000192408">
    <property type="component" value="Unassembled WGS sequence"/>
</dbReference>
<dbReference type="EMBL" id="FWWV01000036">
    <property type="protein sequence ID" value="SMB87799.1"/>
    <property type="molecule type" value="Genomic_DNA"/>
</dbReference>
<proteinExistence type="predicted"/>